<organism evidence="3 4">
    <name type="scientific">Adineta steineri</name>
    <dbReference type="NCBI Taxonomy" id="433720"/>
    <lineage>
        <taxon>Eukaryota</taxon>
        <taxon>Metazoa</taxon>
        <taxon>Spiralia</taxon>
        <taxon>Gnathifera</taxon>
        <taxon>Rotifera</taxon>
        <taxon>Eurotatoria</taxon>
        <taxon>Bdelloidea</taxon>
        <taxon>Adinetida</taxon>
        <taxon>Adinetidae</taxon>
        <taxon>Adineta</taxon>
    </lineage>
</organism>
<dbReference type="Proteomes" id="UP000663860">
    <property type="component" value="Unassembled WGS sequence"/>
</dbReference>
<evidence type="ECO:0000313" key="4">
    <source>
        <dbReference type="Proteomes" id="UP000663868"/>
    </source>
</evidence>
<reference evidence="3" key="1">
    <citation type="submission" date="2021-02" db="EMBL/GenBank/DDBJ databases">
        <authorList>
            <person name="Nowell W R."/>
        </authorList>
    </citation>
    <scope>NUCLEOTIDE SEQUENCE</scope>
</reference>
<proteinExistence type="predicted"/>
<evidence type="ECO:0000256" key="1">
    <source>
        <dbReference type="SAM" id="MobiDB-lite"/>
    </source>
</evidence>
<feature type="region of interest" description="Disordered" evidence="1">
    <location>
        <begin position="1"/>
        <end position="22"/>
    </location>
</feature>
<dbReference type="AlphaFoldDB" id="A0A820G5D1"/>
<dbReference type="EMBL" id="CAJOBB010012209">
    <property type="protein sequence ID" value="CAF4273039.1"/>
    <property type="molecule type" value="Genomic_DNA"/>
</dbReference>
<name>A0A820G5D1_9BILA</name>
<sequence>MSTPTSQEYEQDHATCETDDSEQQEQTIQNQCSPFSNASIQTETTFMTNLVNDSHFSHSLLESEVTVNLYDCMQCYIRIPQYEIKDDPANDNTNAYITLEDEIRERQEEEEKTSATPTPIRQQQYEEDDGELYIRGLDFEDFNMMGNYIYIDSPWPDTPE</sequence>
<comment type="caution">
    <text evidence="3">The sequence shown here is derived from an EMBL/GenBank/DDBJ whole genome shotgun (WGS) entry which is preliminary data.</text>
</comment>
<accession>A0A820G5D1</accession>
<dbReference type="EMBL" id="CAJNOE010000057">
    <property type="protein sequence ID" value="CAF0829711.1"/>
    <property type="molecule type" value="Genomic_DNA"/>
</dbReference>
<protein>
    <submittedName>
        <fullName evidence="3">Uncharacterized protein</fullName>
    </submittedName>
</protein>
<feature type="compositionally biased region" description="Polar residues" evidence="1">
    <location>
        <begin position="114"/>
        <end position="123"/>
    </location>
</feature>
<gene>
    <name evidence="2" type="ORF">IZO911_LOCUS8462</name>
    <name evidence="3" type="ORF">KXQ929_LOCUS44001</name>
</gene>
<feature type="region of interest" description="Disordered" evidence="1">
    <location>
        <begin position="105"/>
        <end position="124"/>
    </location>
</feature>
<evidence type="ECO:0000313" key="2">
    <source>
        <dbReference type="EMBL" id="CAF0829711.1"/>
    </source>
</evidence>
<dbReference type="Proteomes" id="UP000663868">
    <property type="component" value="Unassembled WGS sequence"/>
</dbReference>
<evidence type="ECO:0000313" key="3">
    <source>
        <dbReference type="EMBL" id="CAF4273039.1"/>
    </source>
</evidence>